<feature type="domain" description="GYF" evidence="3">
    <location>
        <begin position="11"/>
        <end position="55"/>
    </location>
</feature>
<sequence>MAVGGIDLADWYFAAEGAADGPHNEEYIRNLFLTGRLDGDTLVWSEGMPQWAPLRLQLPFQNLRASPPPLPPQQPVEGNSPEPAPAALVVEDLRPHSVLKSRGSRAPAMDEPTVSEDERPDGWGEPIFVPAAERRELNKNSPWSRYFARALDLTITSYLAGLGVGYALAYWAPSLYLQLVSQQAQVQNVILLPVALILNGIVTGIFGTTIGKSVMALRFAYLNGHLGLIGQIVRELKVWVQGLAFGIPIVSIFSLVFQYRRATKGLPASYDEGIVLVKQDDIPGWRRASGMLFCALVFVGGIAYSVWPKPVAYSPPNPTSVISMEWTNPVTGKRMMLPAGWTASAQDNGQGATVHVFNNADGTKQAIFGAEDEVADVTDLATYGRALKAGVAGTMTFGDFAQTLTPGVLRADGTFDSEGWRASMLINKVGTTFWRIVSIDTAASGGDVSDPALASALWSTTR</sequence>
<organism evidence="4 5">
    <name type="scientific">Devosia pacifica</name>
    <dbReference type="NCBI Taxonomy" id="1335967"/>
    <lineage>
        <taxon>Bacteria</taxon>
        <taxon>Pseudomonadati</taxon>
        <taxon>Pseudomonadota</taxon>
        <taxon>Alphaproteobacteria</taxon>
        <taxon>Hyphomicrobiales</taxon>
        <taxon>Devosiaceae</taxon>
        <taxon>Devosia</taxon>
    </lineage>
</organism>
<keyword evidence="5" id="KW-1185">Reference proteome</keyword>
<feature type="transmembrane region" description="Helical" evidence="2">
    <location>
        <begin position="146"/>
        <end position="169"/>
    </location>
</feature>
<feature type="transmembrane region" description="Helical" evidence="2">
    <location>
        <begin position="288"/>
        <end position="307"/>
    </location>
</feature>
<name>A0A918RYC7_9HYPH</name>
<feature type="transmembrane region" description="Helical" evidence="2">
    <location>
        <begin position="189"/>
        <end position="208"/>
    </location>
</feature>
<comment type="caution">
    <text evidence="4">The sequence shown here is derived from an EMBL/GenBank/DDBJ whole genome shotgun (WGS) entry which is preliminary data.</text>
</comment>
<accession>A0A918RYC7</accession>
<protein>
    <recommendedName>
        <fullName evidence="3">GYF domain-containing protein</fullName>
    </recommendedName>
</protein>
<evidence type="ECO:0000256" key="2">
    <source>
        <dbReference type="SAM" id="Phobius"/>
    </source>
</evidence>
<feature type="transmembrane region" description="Helical" evidence="2">
    <location>
        <begin position="239"/>
        <end position="257"/>
    </location>
</feature>
<reference evidence="4" key="1">
    <citation type="journal article" date="2014" name="Int. J. Syst. Evol. Microbiol.">
        <title>Complete genome sequence of Corynebacterium casei LMG S-19264T (=DSM 44701T), isolated from a smear-ripened cheese.</title>
        <authorList>
            <consortium name="US DOE Joint Genome Institute (JGI-PGF)"/>
            <person name="Walter F."/>
            <person name="Albersmeier A."/>
            <person name="Kalinowski J."/>
            <person name="Ruckert C."/>
        </authorList>
    </citation>
    <scope>NUCLEOTIDE SEQUENCE</scope>
    <source>
        <strain evidence="4">KCTC 32437</strain>
    </source>
</reference>
<dbReference type="AlphaFoldDB" id="A0A918RYC7"/>
<reference evidence="4" key="2">
    <citation type="submission" date="2020-09" db="EMBL/GenBank/DDBJ databases">
        <authorList>
            <person name="Sun Q."/>
            <person name="Kim S."/>
        </authorList>
    </citation>
    <scope>NUCLEOTIDE SEQUENCE</scope>
    <source>
        <strain evidence="4">KCTC 32437</strain>
    </source>
</reference>
<gene>
    <name evidence="4" type="ORF">GCM10007989_05110</name>
</gene>
<evidence type="ECO:0000313" key="5">
    <source>
        <dbReference type="Proteomes" id="UP000646579"/>
    </source>
</evidence>
<feature type="region of interest" description="Disordered" evidence="1">
    <location>
        <begin position="63"/>
        <end position="83"/>
    </location>
</feature>
<evidence type="ECO:0000313" key="4">
    <source>
        <dbReference type="EMBL" id="GHA13488.1"/>
    </source>
</evidence>
<dbReference type="InterPro" id="IPR025640">
    <property type="entry name" value="GYF_2"/>
</dbReference>
<dbReference type="Proteomes" id="UP000646579">
    <property type="component" value="Unassembled WGS sequence"/>
</dbReference>
<proteinExistence type="predicted"/>
<dbReference type="EMBL" id="BMZE01000001">
    <property type="protein sequence ID" value="GHA13488.1"/>
    <property type="molecule type" value="Genomic_DNA"/>
</dbReference>
<dbReference type="Pfam" id="PF14237">
    <property type="entry name" value="GYF_2"/>
    <property type="match status" value="1"/>
</dbReference>
<evidence type="ECO:0000256" key="1">
    <source>
        <dbReference type="SAM" id="MobiDB-lite"/>
    </source>
</evidence>
<evidence type="ECO:0000259" key="3">
    <source>
        <dbReference type="Pfam" id="PF14237"/>
    </source>
</evidence>
<keyword evidence="2" id="KW-1133">Transmembrane helix</keyword>
<feature type="region of interest" description="Disordered" evidence="1">
    <location>
        <begin position="99"/>
        <end position="123"/>
    </location>
</feature>
<keyword evidence="2" id="KW-0812">Transmembrane</keyword>
<keyword evidence="2" id="KW-0472">Membrane</keyword>